<evidence type="ECO:0000313" key="3">
    <source>
        <dbReference type="Proteomes" id="UP000608955"/>
    </source>
</evidence>
<comment type="caution">
    <text evidence="2">The sequence shown here is derived from an EMBL/GenBank/DDBJ whole genome shotgun (WGS) entry which is preliminary data.</text>
</comment>
<dbReference type="SUPFAM" id="SSF52540">
    <property type="entry name" value="P-loop containing nucleoside triphosphate hydrolases"/>
    <property type="match status" value="1"/>
</dbReference>
<organism evidence="2 3">
    <name type="scientific">Streptomyces naganishii JCM 4654</name>
    <dbReference type="NCBI Taxonomy" id="1306179"/>
    <lineage>
        <taxon>Bacteria</taxon>
        <taxon>Bacillati</taxon>
        <taxon>Actinomycetota</taxon>
        <taxon>Actinomycetes</taxon>
        <taxon>Kitasatosporales</taxon>
        <taxon>Streptomycetaceae</taxon>
        <taxon>Streptomyces</taxon>
    </lineage>
</organism>
<evidence type="ECO:0000259" key="1">
    <source>
        <dbReference type="Pfam" id="PF01656"/>
    </source>
</evidence>
<proteinExistence type="predicted"/>
<dbReference type="PANTHER" id="PTHR13696">
    <property type="entry name" value="P-LOOP CONTAINING NUCLEOSIDE TRIPHOSPHATE HYDROLASE"/>
    <property type="match status" value="1"/>
</dbReference>
<dbReference type="Proteomes" id="UP000608955">
    <property type="component" value="Unassembled WGS sequence"/>
</dbReference>
<gene>
    <name evidence="2" type="ORF">GCM10010508_18290</name>
</gene>
<dbReference type="AlphaFoldDB" id="A0A919CUC5"/>
<sequence length="450" mass="49754">MTEGRDGRIVTFYSYKGGTGRTMALANVCWILAANGKRVLAMDWDLEAPGLHRFFHPFFDRAVLDATTGVIDMMGDYVWAVTDGRPHTGPWHLPYARIRPHAVSVEWDFPDGGSLDLVSAGRRSSSYSAQVTAFDWDNFYERLGGGQFLDAMRADMRRHYDYVLLDSRTGLSDTADICTAHLPDVLVDCFTFSDQSIDGAAAVAREIRERYGDRGIRILPVPMRIDEGERERADAGRALARMRFDGLPDVPASCADAYWASVEIPYRPYYAYEETLAVFGDQAGTPASLLSAFERLTALITEGEVTALPPIEEEIRLRYRDAFTRRRPRVPRPVVYVDHAPQDESWAQWALVLLTSEGYQVLLRQPGEAEAGETADEVAGEVSDGAGDGGYHRTVVLLSPSYVGSTAGRARWEAWTSAASRDAGGTSRAPVLPVVVGDSARRRRCRCGVP</sequence>
<dbReference type="Pfam" id="PF01656">
    <property type="entry name" value="CbiA"/>
    <property type="match status" value="1"/>
</dbReference>
<reference evidence="2" key="2">
    <citation type="submission" date="2020-09" db="EMBL/GenBank/DDBJ databases">
        <authorList>
            <person name="Sun Q."/>
            <person name="Ohkuma M."/>
        </authorList>
    </citation>
    <scope>NUCLEOTIDE SEQUENCE</scope>
    <source>
        <strain evidence="2">JCM 4654</strain>
    </source>
</reference>
<evidence type="ECO:0000313" key="2">
    <source>
        <dbReference type="EMBL" id="GHD87180.1"/>
    </source>
</evidence>
<feature type="domain" description="CobQ/CobB/MinD/ParA nucleotide binding" evidence="1">
    <location>
        <begin position="11"/>
        <end position="52"/>
    </location>
</feature>
<name>A0A919CUC5_9ACTN</name>
<dbReference type="EMBL" id="BMVF01000004">
    <property type="protein sequence ID" value="GHD87180.1"/>
    <property type="molecule type" value="Genomic_DNA"/>
</dbReference>
<dbReference type="InterPro" id="IPR002586">
    <property type="entry name" value="CobQ/CobB/MinD/ParA_Nub-bd_dom"/>
</dbReference>
<dbReference type="Gene3D" id="3.40.50.300">
    <property type="entry name" value="P-loop containing nucleotide triphosphate hydrolases"/>
    <property type="match status" value="1"/>
</dbReference>
<reference evidence="2" key="1">
    <citation type="journal article" date="2014" name="Int. J. Syst. Evol. Microbiol.">
        <title>Complete genome sequence of Corynebacterium casei LMG S-19264T (=DSM 44701T), isolated from a smear-ripened cheese.</title>
        <authorList>
            <consortium name="US DOE Joint Genome Institute (JGI-PGF)"/>
            <person name="Walter F."/>
            <person name="Albersmeier A."/>
            <person name="Kalinowski J."/>
            <person name="Ruckert C."/>
        </authorList>
    </citation>
    <scope>NUCLEOTIDE SEQUENCE</scope>
    <source>
        <strain evidence="2">JCM 4654</strain>
    </source>
</reference>
<dbReference type="PANTHER" id="PTHR13696:SF52">
    <property type="entry name" value="PARA FAMILY PROTEIN CT_582"/>
    <property type="match status" value="1"/>
</dbReference>
<accession>A0A919CUC5</accession>
<keyword evidence="3" id="KW-1185">Reference proteome</keyword>
<dbReference type="NCBIfam" id="NF047398">
    <property type="entry name" value="AAA_KGGVGR"/>
    <property type="match status" value="1"/>
</dbReference>
<dbReference type="InterPro" id="IPR050678">
    <property type="entry name" value="DNA_Partitioning_ATPase"/>
</dbReference>
<dbReference type="InterPro" id="IPR027417">
    <property type="entry name" value="P-loop_NTPase"/>
</dbReference>
<protein>
    <recommendedName>
        <fullName evidence="1">CobQ/CobB/MinD/ParA nucleotide binding domain-containing protein</fullName>
    </recommendedName>
</protein>